<evidence type="ECO:0000256" key="1">
    <source>
        <dbReference type="SAM" id="Phobius"/>
    </source>
</evidence>
<feature type="transmembrane region" description="Helical" evidence="1">
    <location>
        <begin position="274"/>
        <end position="295"/>
    </location>
</feature>
<evidence type="ECO:0000313" key="3">
    <source>
        <dbReference type="Proteomes" id="UP001144205"/>
    </source>
</evidence>
<comment type="caution">
    <text evidence="2">The sequence shown here is derived from an EMBL/GenBank/DDBJ whole genome shotgun (WGS) entry which is preliminary data.</text>
</comment>
<feature type="transmembrane region" description="Helical" evidence="1">
    <location>
        <begin position="170"/>
        <end position="191"/>
    </location>
</feature>
<feature type="transmembrane region" description="Helical" evidence="1">
    <location>
        <begin position="380"/>
        <end position="398"/>
    </location>
</feature>
<feature type="transmembrane region" description="Helical" evidence="1">
    <location>
        <begin position="242"/>
        <end position="262"/>
    </location>
</feature>
<keyword evidence="3" id="KW-1185">Reference proteome</keyword>
<feature type="transmembrane region" description="Helical" evidence="1">
    <location>
        <begin position="352"/>
        <end position="368"/>
    </location>
</feature>
<accession>A0ABQ5LWQ9</accession>
<feature type="transmembrane region" description="Helical" evidence="1">
    <location>
        <begin position="57"/>
        <end position="80"/>
    </location>
</feature>
<proteinExistence type="predicted"/>
<sequence length="399" mass="41305">MTNLAFGLTALAVLGLLLFTPFSRSPLWRATVTPLASIIGSGFLVSAPLLAREFGGYAAPAMALLIVTAWALGWTIRYNIRVVEPLLKEGGDKLLSSVEEISHLVLTFAYFVSVAYYLALLGQFLLASVGHPSDTIARAIAIALVVGLALLGWTGGAARVARLERYATALNLAVISGFLVALALHGAGLISAGQSVLPPAGKASLASLPVLLGLLIVVQGFETTRFTGADFPAATRIKAMRYAQIVSGLVYVIFFLLLSPLYGDLARGSGVAEVITVSALVAPALPLSLAVAAMGSQLSASVADSLGNVGLIREITHGKIDARHGYTLVGLIGTGILIATEVTGVIALASRAFALFYALQALVAFEAARKRPGETARSVAFLALAMLAAAVFFFGTPAG</sequence>
<gene>
    <name evidence="2" type="ORF">STA1M1_30720</name>
</gene>
<reference evidence="2" key="1">
    <citation type="journal article" date="2023" name="Int. J. Syst. Evol. Microbiol.">
        <title>Sinisalibacter aestuarii sp. nov., isolated from estuarine sediment of the Arakawa River.</title>
        <authorList>
            <person name="Arafat S.T."/>
            <person name="Hirano S."/>
            <person name="Sato A."/>
            <person name="Takeuchi K."/>
            <person name="Yasuda T."/>
            <person name="Terahara T."/>
            <person name="Hamada M."/>
            <person name="Kobayashi T."/>
        </authorList>
    </citation>
    <scope>NUCLEOTIDE SEQUENCE</scope>
    <source>
        <strain evidence="2">B-399</strain>
    </source>
</reference>
<keyword evidence="1" id="KW-1133">Transmembrane helix</keyword>
<dbReference type="EMBL" id="BROH01000010">
    <property type="protein sequence ID" value="GKY89203.1"/>
    <property type="molecule type" value="Genomic_DNA"/>
</dbReference>
<evidence type="ECO:0000313" key="2">
    <source>
        <dbReference type="EMBL" id="GKY89203.1"/>
    </source>
</evidence>
<dbReference type="Gene3D" id="1.20.1740.10">
    <property type="entry name" value="Amino acid/polyamine transporter I"/>
    <property type="match status" value="1"/>
</dbReference>
<dbReference type="Proteomes" id="UP001144205">
    <property type="component" value="Unassembled WGS sequence"/>
</dbReference>
<feature type="transmembrane region" description="Helical" evidence="1">
    <location>
        <begin position="326"/>
        <end position="346"/>
    </location>
</feature>
<keyword evidence="1" id="KW-0472">Membrane</keyword>
<feature type="transmembrane region" description="Helical" evidence="1">
    <location>
        <begin position="139"/>
        <end position="158"/>
    </location>
</feature>
<organism evidence="2 3">
    <name type="scientific">Sinisalibacter aestuarii</name>
    <dbReference type="NCBI Taxonomy" id="2949426"/>
    <lineage>
        <taxon>Bacteria</taxon>
        <taxon>Pseudomonadati</taxon>
        <taxon>Pseudomonadota</taxon>
        <taxon>Alphaproteobacteria</taxon>
        <taxon>Rhodobacterales</taxon>
        <taxon>Roseobacteraceae</taxon>
        <taxon>Sinisalibacter</taxon>
    </lineage>
</organism>
<dbReference type="RefSeq" id="WP_281843238.1">
    <property type="nucleotide sequence ID" value="NZ_BROH01000010.1"/>
</dbReference>
<keyword evidence="1" id="KW-0812">Transmembrane</keyword>
<feature type="transmembrane region" description="Helical" evidence="1">
    <location>
        <begin position="203"/>
        <end position="221"/>
    </location>
</feature>
<name>A0ABQ5LWQ9_9RHOB</name>
<feature type="transmembrane region" description="Helical" evidence="1">
    <location>
        <begin position="101"/>
        <end position="119"/>
    </location>
</feature>
<protein>
    <submittedName>
        <fullName evidence="2">Uncharacterized protein</fullName>
    </submittedName>
</protein>